<keyword evidence="24" id="KW-1185">Reference proteome</keyword>
<comment type="caution">
    <text evidence="23">The sequence shown here is derived from an EMBL/GenBank/DDBJ whole genome shotgun (WGS) entry which is preliminary data.</text>
</comment>
<gene>
    <name evidence="23" type="ORF">CBOVIS_LOCUS2112</name>
</gene>
<dbReference type="EMBL" id="CADEPM010000001">
    <property type="protein sequence ID" value="CAB3398880.1"/>
    <property type="molecule type" value="Genomic_DNA"/>
</dbReference>
<dbReference type="Pfam" id="PF00106">
    <property type="entry name" value="adh_short"/>
    <property type="match status" value="1"/>
</dbReference>
<evidence type="ECO:0000256" key="15">
    <source>
        <dbReference type="ARBA" id="ARBA00023136"/>
    </source>
</evidence>
<keyword evidence="15 21" id="KW-0472">Membrane</keyword>
<dbReference type="GO" id="GO:0005789">
    <property type="term" value="C:endoplasmic reticulum membrane"/>
    <property type="evidence" value="ECO:0007669"/>
    <property type="project" value="UniProtKB-SubCell"/>
</dbReference>
<dbReference type="PRINTS" id="PR00081">
    <property type="entry name" value="GDHRDH"/>
</dbReference>
<dbReference type="InterPro" id="IPR000715">
    <property type="entry name" value="Glycosyl_transferase_4"/>
</dbReference>
<evidence type="ECO:0000256" key="11">
    <source>
        <dbReference type="ARBA" id="ARBA00022723"/>
    </source>
</evidence>
<evidence type="ECO:0000256" key="14">
    <source>
        <dbReference type="ARBA" id="ARBA00022989"/>
    </source>
</evidence>
<keyword evidence="13" id="KW-0460">Magnesium</keyword>
<evidence type="ECO:0000313" key="23">
    <source>
        <dbReference type="EMBL" id="CAB3398880.1"/>
    </source>
</evidence>
<dbReference type="InterPro" id="IPR048439">
    <property type="entry name" value="DPAGT1_ins"/>
</dbReference>
<dbReference type="InterPro" id="IPR036291">
    <property type="entry name" value="NAD(P)-bd_dom_sf"/>
</dbReference>
<dbReference type="Proteomes" id="UP000494206">
    <property type="component" value="Unassembled WGS sequence"/>
</dbReference>
<dbReference type="InterPro" id="IPR002347">
    <property type="entry name" value="SDR_fam"/>
</dbReference>
<dbReference type="InterPro" id="IPR033895">
    <property type="entry name" value="GPT"/>
</dbReference>
<reference evidence="23 24" key="1">
    <citation type="submission" date="2020-04" db="EMBL/GenBank/DDBJ databases">
        <authorList>
            <person name="Laetsch R D."/>
            <person name="Stevens L."/>
            <person name="Kumar S."/>
            <person name="Blaxter L. M."/>
        </authorList>
    </citation>
    <scope>NUCLEOTIDE SEQUENCE [LARGE SCALE GENOMIC DNA]</scope>
</reference>
<sequence>MAGRRLLQGLTSPWSIGFSTFGLAYGGYHIWDSTQSGAKYDLHENLAGKTYIVTGATSGIGQATVEELAKRNARVIMACRNREKCVQVRRDIVLNTKNKQVYCRQCDLEDFESIRAFVQKLSKGKFELDRIDGVVHNAAVMSNERKVNKDGIEKTIATNHFGNFLLTGLLLDKLLAQDHPVRLVFLNTNIIDRKCELKLDDLNAEKAKKYDGYEVYKHSKLANAMFAKELAERLKDTNISVFVADPGRTKSNLSAQMDAQTFFLSRWLLKIVSFGMGERRTEKAVRPVLYALCDPANDGKSGIFFDRERNVQSWNEITLDEAKRAKLWDVSESWSRLATHFQQLKNEIGEAAVGLNEAPTVENATKGRNWKRLWLCLAINAGLSLLGGIMCYRLIVDYIPIFIQRKMYGNDQCKVSNDPIPEPMGVICAAVYLIIMFVFIPAPFIEWVGYGSDFPHAKLMAILSGLISISTAILLGFADDVLDLRWRHKLLFPTLSSLPLLMVYYVSGNSTTVIVPTILRKTLMAYFDVPPTSIDISFAYYVFMGMVIVFCTNAINILAGINGLESGQALVISLSVITFNFVQLVRVDDQFWHHLLSLYFLMPFTACTLVLFYFNRYPSVVFVGDTFCYWAGMTLAVVSILGHFSKTLMLFFIPQTFNFLYSIPQLFHFVPCPRHRLPKYDPTTDTVSMSKAQFKSSDLRLIGKFSLKIFEAFGLLHVEEIEKDGEKYMEINNLTLINLVLKFAGPMHEADLSLYLLGIQLMCSALAFFIRFYLASLVSTCQQCEDSMNPSSTPSESRGLLAGESRFRSVVLVTSFAEFCVFPVIQRKWEKA</sequence>
<dbReference type="Pfam" id="PF21383">
    <property type="entry name" value="DPAGT1_ins"/>
    <property type="match status" value="1"/>
</dbReference>
<evidence type="ECO:0000256" key="19">
    <source>
        <dbReference type="ARBA" id="ARBA00044717"/>
    </source>
</evidence>
<proteinExistence type="inferred from homology"/>
<keyword evidence="16" id="KW-0325">Glycoprotein</keyword>
<feature type="transmembrane region" description="Helical" evidence="21">
    <location>
        <begin position="620"/>
        <end position="641"/>
    </location>
</feature>
<evidence type="ECO:0000256" key="5">
    <source>
        <dbReference type="ARBA" id="ARBA00011738"/>
    </source>
</evidence>
<dbReference type="SUPFAM" id="SSF51735">
    <property type="entry name" value="NAD(P)-binding Rossmann-fold domains"/>
    <property type="match status" value="1"/>
</dbReference>
<comment type="cofactor">
    <cofactor evidence="1">
        <name>Mg(2+)</name>
        <dbReference type="ChEBI" id="CHEBI:18420"/>
    </cofactor>
</comment>
<comment type="similarity">
    <text evidence="4">Belongs to the glycosyltransferase 4 family.</text>
</comment>
<dbReference type="GO" id="GO:0003975">
    <property type="term" value="F:UDP-N-acetylglucosamine-dolichyl-phosphate N-acetylglucosaminephosphotransferase activity"/>
    <property type="evidence" value="ECO:0007669"/>
    <property type="project" value="UniProtKB-EC"/>
</dbReference>
<keyword evidence="10 21" id="KW-0812">Transmembrane</keyword>
<evidence type="ECO:0000256" key="9">
    <source>
        <dbReference type="ARBA" id="ARBA00022679"/>
    </source>
</evidence>
<evidence type="ECO:0000256" key="4">
    <source>
        <dbReference type="ARBA" id="ARBA00009317"/>
    </source>
</evidence>
<evidence type="ECO:0000256" key="1">
    <source>
        <dbReference type="ARBA" id="ARBA00001946"/>
    </source>
</evidence>
<dbReference type="Gene3D" id="3.40.50.720">
    <property type="entry name" value="NAD(P)-binding Rossmann-like Domain"/>
    <property type="match status" value="1"/>
</dbReference>
<keyword evidence="11" id="KW-0479">Metal-binding</keyword>
<protein>
    <recommendedName>
        <fullName evidence="7">UDP-N-acetylglucosamine--dolichyl-phosphate N-acetylglucosaminephosphotransferase</fullName>
        <ecNumber evidence="6">2.7.8.15</ecNumber>
    </recommendedName>
    <alternativeName>
        <fullName evidence="17">GlcNAc-1-P transferase</fullName>
    </alternativeName>
    <alternativeName>
        <fullName evidence="18">N-acetylglucosamine-1-phosphate transferase</fullName>
    </alternativeName>
</protein>
<dbReference type="PANTHER" id="PTHR10571:SF0">
    <property type="entry name" value="UDP-N-ACETYLGLUCOSAMINE--DOLICHYL-PHOSPHATE N-ACETYLGLUCOSAMINEPHOSPHOTRANSFERASE"/>
    <property type="match status" value="1"/>
</dbReference>
<dbReference type="CDD" id="cd05327">
    <property type="entry name" value="retinol-DH_like_SDR_c_like"/>
    <property type="match status" value="1"/>
</dbReference>
<comment type="function">
    <text evidence="19">UDP-N-acetylglucosamine--dolichyl-phosphate N-acetylglucosaminephosphotransferase that operates in the biosynthetic pathway of dolichol-linked oligosaccharides, the glycan precursors employed in protein asparagine (N)-glycosylation. The assembly of dolichol-linked oligosaccharides begins on the cytosolic side of the endoplasmic reticulum membrane and finishes in its lumen. The sequential addition of sugars to dolichol pyrophosphate produces dolichol-linked oligosaccharides containing fourteen sugars, including two GlcNAcs, nine mannoses and three glucoses. Once assembled, the oligosaccharide is transferred from the lipid to nascent proteins by oligosaccharyltransferases. Catalyzes the initial step of dolichol-linked oligosaccharide biosynthesis, transfering GlcNAc-1-P from cytosolic UDP-GlcNAc onto the carrier lipid dolichyl phosphate (P-dolichol), yielding GlcNAc-P-P-dolichol embedded in the cytoplasmic leaflet of the endoplasmic reticulum membrane.</text>
</comment>
<dbReference type="GO" id="GO:0006488">
    <property type="term" value="P:dolichol-linked oligosaccharide biosynthetic process"/>
    <property type="evidence" value="ECO:0007669"/>
    <property type="project" value="InterPro"/>
</dbReference>
<evidence type="ECO:0000256" key="10">
    <source>
        <dbReference type="ARBA" id="ARBA00022692"/>
    </source>
</evidence>
<feature type="transmembrane region" description="Helical" evidence="21">
    <location>
        <begin position="567"/>
        <end position="584"/>
    </location>
</feature>
<dbReference type="OrthoDB" id="3427at2759"/>
<feature type="transmembrane region" description="Helical" evidence="21">
    <location>
        <begin position="498"/>
        <end position="519"/>
    </location>
</feature>
<evidence type="ECO:0000256" key="2">
    <source>
        <dbReference type="ARBA" id="ARBA00004477"/>
    </source>
</evidence>
<comment type="pathway">
    <text evidence="3">Protein modification; protein glycosylation.</text>
</comment>
<keyword evidence="12" id="KW-0256">Endoplasmic reticulum</keyword>
<accession>A0A8S1EM62</accession>
<evidence type="ECO:0000256" key="20">
    <source>
        <dbReference type="ARBA" id="ARBA00045078"/>
    </source>
</evidence>
<evidence type="ECO:0000259" key="22">
    <source>
        <dbReference type="Pfam" id="PF21383"/>
    </source>
</evidence>
<evidence type="ECO:0000256" key="3">
    <source>
        <dbReference type="ARBA" id="ARBA00004922"/>
    </source>
</evidence>
<dbReference type="CDD" id="cd06855">
    <property type="entry name" value="GT_GPT_euk"/>
    <property type="match status" value="1"/>
</dbReference>
<comment type="subunit">
    <text evidence="5">Homodimer.</text>
</comment>
<feature type="transmembrane region" description="Helical" evidence="21">
    <location>
        <begin position="540"/>
        <end position="561"/>
    </location>
</feature>
<evidence type="ECO:0000256" key="8">
    <source>
        <dbReference type="ARBA" id="ARBA00022676"/>
    </source>
</evidence>
<comment type="subcellular location">
    <subcellularLocation>
        <location evidence="2">Endoplasmic reticulum membrane</location>
        <topology evidence="2">Multi-pass membrane protein</topology>
    </subcellularLocation>
</comment>
<evidence type="ECO:0000256" key="18">
    <source>
        <dbReference type="ARBA" id="ARBA00033238"/>
    </source>
</evidence>
<evidence type="ECO:0000313" key="24">
    <source>
        <dbReference type="Proteomes" id="UP000494206"/>
    </source>
</evidence>
<evidence type="ECO:0000256" key="12">
    <source>
        <dbReference type="ARBA" id="ARBA00022824"/>
    </source>
</evidence>
<dbReference type="GO" id="GO:0046872">
    <property type="term" value="F:metal ion binding"/>
    <property type="evidence" value="ECO:0007669"/>
    <property type="project" value="UniProtKB-KW"/>
</dbReference>
<keyword evidence="9" id="KW-0808">Transferase</keyword>
<keyword evidence="14 21" id="KW-1133">Transmembrane helix</keyword>
<dbReference type="Pfam" id="PF00953">
    <property type="entry name" value="Glycos_transf_4"/>
    <property type="match status" value="1"/>
</dbReference>
<feature type="transmembrane region" description="Helical" evidence="21">
    <location>
        <begin position="424"/>
        <end position="445"/>
    </location>
</feature>
<feature type="transmembrane region" description="Helical" evidence="21">
    <location>
        <begin position="596"/>
        <end position="614"/>
    </location>
</feature>
<dbReference type="GO" id="GO:0016757">
    <property type="term" value="F:glycosyltransferase activity"/>
    <property type="evidence" value="ECO:0007669"/>
    <property type="project" value="UniProtKB-KW"/>
</dbReference>
<evidence type="ECO:0000256" key="6">
    <source>
        <dbReference type="ARBA" id="ARBA00013225"/>
    </source>
</evidence>
<evidence type="ECO:0000256" key="13">
    <source>
        <dbReference type="ARBA" id="ARBA00022842"/>
    </source>
</evidence>
<evidence type="ECO:0000256" key="7">
    <source>
        <dbReference type="ARBA" id="ARBA00017659"/>
    </source>
</evidence>
<comment type="catalytic activity">
    <reaction evidence="20">
        <text>a di-trans,poly-cis-dolichyl phosphate + UDP-N-acetyl-alpha-D-glucosamine = an N-acetyl-alpha-D-glucosaminyl-diphospho-di-trans,poly-cis-dolichol + UMP</text>
        <dbReference type="Rhea" id="RHEA:13289"/>
        <dbReference type="Rhea" id="RHEA-COMP:19498"/>
        <dbReference type="Rhea" id="RHEA-COMP:19507"/>
        <dbReference type="ChEBI" id="CHEBI:57683"/>
        <dbReference type="ChEBI" id="CHEBI:57705"/>
        <dbReference type="ChEBI" id="CHEBI:57865"/>
        <dbReference type="ChEBI" id="CHEBI:58427"/>
        <dbReference type="EC" id="2.7.8.15"/>
    </reaction>
    <physiologicalReaction direction="left-to-right" evidence="20">
        <dbReference type="Rhea" id="RHEA:13290"/>
    </physiologicalReaction>
</comment>
<dbReference type="PANTHER" id="PTHR10571">
    <property type="entry name" value="UDP-N-ACETYLGLUCOSAMINE--DOLICHYL-PHOSPHATE N-ACETYLGLUCOSAMINEPHOSPHOTRANSFERASE"/>
    <property type="match status" value="1"/>
</dbReference>
<feature type="transmembrane region" description="Helical" evidence="21">
    <location>
        <begin position="752"/>
        <end position="774"/>
    </location>
</feature>
<evidence type="ECO:0000256" key="16">
    <source>
        <dbReference type="ARBA" id="ARBA00023180"/>
    </source>
</evidence>
<dbReference type="EC" id="2.7.8.15" evidence="6"/>
<keyword evidence="8" id="KW-0328">Glycosyltransferase</keyword>
<organism evidence="23 24">
    <name type="scientific">Caenorhabditis bovis</name>
    <dbReference type="NCBI Taxonomy" id="2654633"/>
    <lineage>
        <taxon>Eukaryota</taxon>
        <taxon>Metazoa</taxon>
        <taxon>Ecdysozoa</taxon>
        <taxon>Nematoda</taxon>
        <taxon>Chromadorea</taxon>
        <taxon>Rhabditida</taxon>
        <taxon>Rhabditina</taxon>
        <taxon>Rhabditomorpha</taxon>
        <taxon>Rhabditoidea</taxon>
        <taxon>Rhabditidae</taxon>
        <taxon>Peloderinae</taxon>
        <taxon>Caenorhabditis</taxon>
    </lineage>
</organism>
<evidence type="ECO:0000256" key="21">
    <source>
        <dbReference type="SAM" id="Phobius"/>
    </source>
</evidence>
<evidence type="ECO:0000256" key="17">
    <source>
        <dbReference type="ARBA" id="ARBA00029567"/>
    </source>
</evidence>
<feature type="domain" description="DPAGT1 insertion" evidence="22">
    <location>
        <begin position="693"/>
        <end position="733"/>
    </location>
</feature>
<feature type="transmembrane region" description="Helical" evidence="21">
    <location>
        <begin position="373"/>
        <end position="395"/>
    </location>
</feature>
<dbReference type="AlphaFoldDB" id="A0A8S1EM62"/>
<name>A0A8S1EM62_9PELO</name>
<feature type="transmembrane region" description="Helical" evidence="21">
    <location>
        <begin position="457"/>
        <end position="478"/>
    </location>
</feature>